<accession>A0AA38MMF7</accession>
<keyword evidence="3" id="KW-1185">Reference proteome</keyword>
<reference evidence="2" key="1">
    <citation type="journal article" date="2023" name="G3 (Bethesda)">
        <title>Whole genome assemblies of Zophobas morio and Tenebrio molitor.</title>
        <authorList>
            <person name="Kaur S."/>
            <person name="Stinson S.A."/>
            <person name="diCenzo G.C."/>
        </authorList>
    </citation>
    <scope>NUCLEOTIDE SEQUENCE</scope>
    <source>
        <strain evidence="2">QUZm001</strain>
    </source>
</reference>
<evidence type="ECO:0000256" key="1">
    <source>
        <dbReference type="SAM" id="Phobius"/>
    </source>
</evidence>
<gene>
    <name evidence="2" type="ORF">Zmor_005672</name>
</gene>
<dbReference type="Proteomes" id="UP001168821">
    <property type="component" value="Unassembled WGS sequence"/>
</dbReference>
<proteinExistence type="predicted"/>
<dbReference type="EMBL" id="JALNTZ010000002">
    <property type="protein sequence ID" value="KAJ3661268.1"/>
    <property type="molecule type" value="Genomic_DNA"/>
</dbReference>
<keyword evidence="1" id="KW-1133">Transmembrane helix</keyword>
<comment type="caution">
    <text evidence="2">The sequence shown here is derived from an EMBL/GenBank/DDBJ whole genome shotgun (WGS) entry which is preliminary data.</text>
</comment>
<protein>
    <submittedName>
        <fullName evidence="2">Uncharacterized protein</fullName>
    </submittedName>
</protein>
<feature type="transmembrane region" description="Helical" evidence="1">
    <location>
        <begin position="53"/>
        <end position="76"/>
    </location>
</feature>
<keyword evidence="1" id="KW-0812">Transmembrane</keyword>
<name>A0AA38MMF7_9CUCU</name>
<evidence type="ECO:0000313" key="2">
    <source>
        <dbReference type="EMBL" id="KAJ3661268.1"/>
    </source>
</evidence>
<evidence type="ECO:0000313" key="3">
    <source>
        <dbReference type="Proteomes" id="UP001168821"/>
    </source>
</evidence>
<organism evidence="2 3">
    <name type="scientific">Zophobas morio</name>
    <dbReference type="NCBI Taxonomy" id="2755281"/>
    <lineage>
        <taxon>Eukaryota</taxon>
        <taxon>Metazoa</taxon>
        <taxon>Ecdysozoa</taxon>
        <taxon>Arthropoda</taxon>
        <taxon>Hexapoda</taxon>
        <taxon>Insecta</taxon>
        <taxon>Pterygota</taxon>
        <taxon>Neoptera</taxon>
        <taxon>Endopterygota</taxon>
        <taxon>Coleoptera</taxon>
        <taxon>Polyphaga</taxon>
        <taxon>Cucujiformia</taxon>
        <taxon>Tenebrionidae</taxon>
        <taxon>Zophobas</taxon>
    </lineage>
</organism>
<sequence length="112" mass="13500">MCGFTGEAEEACIMYVKEKRRFVLTFLCKKQHEYVRRPQPPRWRDATTTDLRLFFFMSHPSAELMLISFLTLFLSLRVKWQRRFQGDNRRLCGSGWYRHFTNIISILKMVLT</sequence>
<keyword evidence="1" id="KW-0472">Membrane</keyword>
<dbReference type="AlphaFoldDB" id="A0AA38MMF7"/>